<accession>A0A7S0ESC0</accession>
<dbReference type="SMART" id="SM00146">
    <property type="entry name" value="PI3Kc"/>
    <property type="match status" value="1"/>
</dbReference>
<dbReference type="GO" id="GO:0035267">
    <property type="term" value="C:NuA4 histone acetyltransferase complex"/>
    <property type="evidence" value="ECO:0007669"/>
    <property type="project" value="TreeGrafter"/>
</dbReference>
<dbReference type="CDD" id="cd05163">
    <property type="entry name" value="PIKK_TRRAP"/>
    <property type="match status" value="1"/>
</dbReference>
<evidence type="ECO:0000259" key="2">
    <source>
        <dbReference type="PROSITE" id="PS50290"/>
    </source>
</evidence>
<dbReference type="GO" id="GO:0005634">
    <property type="term" value="C:nucleus"/>
    <property type="evidence" value="ECO:0007669"/>
    <property type="project" value="TreeGrafter"/>
</dbReference>
<evidence type="ECO:0000313" key="4">
    <source>
        <dbReference type="EMBL" id="CAD8493575.1"/>
    </source>
</evidence>
<dbReference type="GO" id="GO:0006355">
    <property type="term" value="P:regulation of DNA-templated transcription"/>
    <property type="evidence" value="ECO:0007669"/>
    <property type="project" value="TreeGrafter"/>
</dbReference>
<dbReference type="InterPro" id="IPR011009">
    <property type="entry name" value="Kinase-like_dom_sf"/>
</dbReference>
<sequence>MYGLWCRQSVMPESKVAISYLQFGCWQKAQDSLFGAMIKSQQSGALSSIPKAEKTIWEEQWVQCAKHLNQWDMLTSYAKEINQFDLQLECFWKTSDWGSMRDLLQDPMPSDPGQTKIYDIYNALQEWRLQDAEKHVQEAFQYALKNWCLLPEVTVQAYVPLMQTFHQLVELNESAMLLDEVNKSMRHNSVPDLKNTITAWRERLPNKWDEATVWYELLTWRNHVFKMLVECNQNQQDIKTALNALGQHEETWTHIKFAESARKQGLPQVCINYLQKIMATPGIEGQHTYSKIREEALSRLELGSQQDLTQGLNLINKANLDYLQNPRDRAEILRIKGEFLFRVPDQRNPMQMRVNEANDVLSTAVITADTQSKTWVSWGNILHAMLQAKIDKGGNTPADVDQRNKLTADAMNCYLQGVRYGSEKARMLLSKVIWLLDTYDEQPALGEHFEKSIDNIPSWNWISWIPLLLGALARPQATRFRKLLSKLAADFPQALYCPLRRFLIEKQGQSRAADGDGGASVPKTATPSAPATPGVATGAAATPGAGAALGAAAPGAAAPGAAAGTPQAAAAQNVSQGAGAAAVKQEASAAGATPEARAAMVVRQHAQEIMKHLRDTHLAFFLETERFVVEITRSFKPSWEQQLQHIISACMDSMTSLNLSAPLSTEVAEKVEAALSELLTVLEQQQEQEKGKGQPSKESLQLTEFLTTYKPLLTASFFKENGSYSFATNKDLYLMLRKWQVAVRRELSRAAAPKQLESLSRALAESKGSQMEVPGQYMDMNEPMTDQHVKVDRVLPEIELVDMNLACHRQITIRGNDGKLYHFIVEATGTTVSSSDERTLFLCQFMNRCMEKEKQTRRRNMNLHLRPIVGLAPRCRLISHDPKSVSLMEVLEDFLISKGMTPDGVALKFAEKAQALSKFEKDPLMAAMNEVADILPETVLLDYVRSQIPSNAHLWSFRKHLAVQYACQVLVSHVLFTAPPPPSKLVLSQLQGDVMLLGSTPGLNKECTRMQDATDMVPFRMTRMLTTLLSPVGLEGGFSAAMGAAAMALNHPNRQLRHHLCILLREELLAYSSPTPKPGQSAAQSVTDHGRSVLARASECAHQVSQRVNDLSPMTALAAEKDLKDGDLATPINGKVISLIMAAADPVKQIAMPSLWHPWA</sequence>
<dbReference type="InterPro" id="IPR014009">
    <property type="entry name" value="PIK_FAT"/>
</dbReference>
<dbReference type="GO" id="GO:0006281">
    <property type="term" value="P:DNA repair"/>
    <property type="evidence" value="ECO:0007669"/>
    <property type="project" value="TreeGrafter"/>
</dbReference>
<dbReference type="PROSITE" id="PS50290">
    <property type="entry name" value="PI3_4_KINASE_3"/>
    <property type="match status" value="1"/>
</dbReference>
<evidence type="ECO:0000259" key="3">
    <source>
        <dbReference type="PROSITE" id="PS51189"/>
    </source>
</evidence>
<dbReference type="PROSITE" id="PS51189">
    <property type="entry name" value="FAT"/>
    <property type="match status" value="1"/>
</dbReference>
<gene>
    <name evidence="4" type="ORF">HPHI1048_LOCUS15672</name>
</gene>
<reference evidence="4" key="1">
    <citation type="submission" date="2021-01" db="EMBL/GenBank/DDBJ databases">
        <authorList>
            <person name="Corre E."/>
            <person name="Pelletier E."/>
            <person name="Niang G."/>
            <person name="Scheremetjew M."/>
            <person name="Finn R."/>
            <person name="Kale V."/>
            <person name="Holt S."/>
            <person name="Cochrane G."/>
            <person name="Meng A."/>
            <person name="Brown T."/>
            <person name="Cohen L."/>
        </authorList>
    </citation>
    <scope>NUCLEOTIDE SEQUENCE</scope>
    <source>
        <strain evidence="4">CCMP325</strain>
    </source>
</reference>
<feature type="region of interest" description="Disordered" evidence="1">
    <location>
        <begin position="511"/>
        <end position="537"/>
    </location>
</feature>
<dbReference type="SUPFAM" id="SSF56112">
    <property type="entry name" value="Protein kinase-like (PK-like)"/>
    <property type="match status" value="1"/>
</dbReference>
<dbReference type="EMBL" id="HBEO01023215">
    <property type="protein sequence ID" value="CAD8493575.1"/>
    <property type="molecule type" value="Transcribed_RNA"/>
</dbReference>
<evidence type="ECO:0008006" key="5">
    <source>
        <dbReference type="Google" id="ProtNLM"/>
    </source>
</evidence>
<dbReference type="GO" id="GO:0000124">
    <property type="term" value="C:SAGA complex"/>
    <property type="evidence" value="ECO:0007669"/>
    <property type="project" value="TreeGrafter"/>
</dbReference>
<protein>
    <recommendedName>
        <fullName evidence="5">Non-specific serine/threonine protein kinase</fullName>
    </recommendedName>
</protein>
<name>A0A7S0ESC0_9CRYP</name>
<dbReference type="InterPro" id="IPR050517">
    <property type="entry name" value="DDR_Repair_Kinase"/>
</dbReference>
<dbReference type="PANTHER" id="PTHR11139:SF1">
    <property type="entry name" value="TRANSFORMATION_TRANSCRIPTION DOMAIN-ASSOCIATED PROTEIN"/>
    <property type="match status" value="1"/>
</dbReference>
<dbReference type="InterPro" id="IPR003151">
    <property type="entry name" value="PIK-rel_kinase_FAT"/>
</dbReference>
<feature type="domain" description="PI3K/PI4K catalytic" evidence="2">
    <location>
        <begin position="795"/>
        <end position="1113"/>
    </location>
</feature>
<dbReference type="Pfam" id="PF02259">
    <property type="entry name" value="FAT"/>
    <property type="match status" value="1"/>
</dbReference>
<dbReference type="Pfam" id="PF00454">
    <property type="entry name" value="PI3_PI4_kinase"/>
    <property type="match status" value="1"/>
</dbReference>
<dbReference type="InterPro" id="IPR000403">
    <property type="entry name" value="PI3/4_kinase_cat_dom"/>
</dbReference>
<feature type="compositionally biased region" description="Low complexity" evidence="1">
    <location>
        <begin position="522"/>
        <end position="537"/>
    </location>
</feature>
<proteinExistence type="predicted"/>
<evidence type="ECO:0000256" key="1">
    <source>
        <dbReference type="SAM" id="MobiDB-lite"/>
    </source>
</evidence>
<dbReference type="PANTHER" id="PTHR11139">
    <property type="entry name" value="ATAXIA TELANGIECTASIA MUTATED ATM -RELATED"/>
    <property type="match status" value="1"/>
</dbReference>
<feature type="domain" description="FAT" evidence="3">
    <location>
        <begin position="1"/>
        <end position="505"/>
    </location>
</feature>
<organism evidence="4">
    <name type="scientific">Hanusia phi</name>
    <dbReference type="NCBI Taxonomy" id="3032"/>
    <lineage>
        <taxon>Eukaryota</taxon>
        <taxon>Cryptophyceae</taxon>
        <taxon>Pyrenomonadales</taxon>
        <taxon>Geminigeraceae</taxon>
        <taxon>Hanusia</taxon>
    </lineage>
</organism>
<dbReference type="AlphaFoldDB" id="A0A7S0ESC0"/>